<dbReference type="InterPro" id="IPR037522">
    <property type="entry name" value="HD_GYP_dom"/>
</dbReference>
<evidence type="ECO:0000259" key="4">
    <source>
        <dbReference type="PROSITE" id="PS51832"/>
    </source>
</evidence>
<reference evidence="5" key="1">
    <citation type="journal article" date="2021" name="bioRxiv">
        <title>Unraveling nitrogen, sulfur and carbon metabolic pathways and microbial community transcriptional responses to substrate deprivation and toxicity stresses in a bioreactor mimicking anoxic brackish coastal sediment conditions.</title>
        <authorList>
            <person name="Martins P.D."/>
            <person name="Echeveste M.J."/>
            <person name="Arshad A."/>
            <person name="Kurth J."/>
            <person name="Ouboter H."/>
            <person name="Jetten M.S.M."/>
            <person name="Welte C.U."/>
        </authorList>
    </citation>
    <scope>NUCLEOTIDE SEQUENCE</scope>
    <source>
        <strain evidence="5">MAG_39</strain>
    </source>
</reference>
<sequence>MADDRNKVLFVDDEENVLRSLRRMFVDEDIEILTAVSGREGLALLKENEVAVIVSDQRMPEMSGFEFLEKSMRIAPDAVRIVLTGYADVSAAISAINKGGVYRYLTKPWNDNEFVITILNSIERYSLVKENKRLTALTRQQNEELKQWSAKLEKYVQKQALDLKKQNAELKELNECLKGNLRDFISAFANLIELRDKSVSSHSGNVAVLSAEMARRRGLADADIDTITIAAQLHDIGKIGISDIVLLKNPAHMTPEENAEYRTHSVRGQSAVDSLEDLREAGVLIRHHHEWFNGKGFPDRLREKGIPEGSRIIALADQFDRMMHGYTTHSVKNVLEAMRALLGTRFDPELFPLLVETATERYSSHGLAGMETAAGIEAELPLLELLPGMVIARDISSGTGVLLLSKGTVLNEQNISALKRSFHIDPSKTGIYVRPSRK</sequence>
<dbReference type="Pfam" id="PF13487">
    <property type="entry name" value="HD_5"/>
    <property type="match status" value="1"/>
</dbReference>
<dbReference type="Gene3D" id="3.40.50.2300">
    <property type="match status" value="1"/>
</dbReference>
<feature type="coiled-coil region" evidence="2">
    <location>
        <begin position="138"/>
        <end position="180"/>
    </location>
</feature>
<comment type="caution">
    <text evidence="5">The sequence shown here is derived from an EMBL/GenBank/DDBJ whole genome shotgun (WGS) entry which is preliminary data.</text>
</comment>
<feature type="domain" description="Response regulatory" evidence="3">
    <location>
        <begin position="7"/>
        <end position="122"/>
    </location>
</feature>
<reference evidence="5" key="2">
    <citation type="submission" date="2021-08" db="EMBL/GenBank/DDBJ databases">
        <authorList>
            <person name="Dalcin Martins P."/>
        </authorList>
    </citation>
    <scope>NUCLEOTIDE SEQUENCE</scope>
    <source>
        <strain evidence="5">MAG_39</strain>
    </source>
</reference>
<keyword evidence="1" id="KW-0597">Phosphoprotein</keyword>
<dbReference type="InterPro" id="IPR052020">
    <property type="entry name" value="Cyclic_di-GMP/3'3'-cGAMP_PDE"/>
</dbReference>
<dbReference type="PROSITE" id="PS50110">
    <property type="entry name" value="RESPONSE_REGULATORY"/>
    <property type="match status" value="1"/>
</dbReference>
<evidence type="ECO:0000313" key="6">
    <source>
        <dbReference type="Proteomes" id="UP000705867"/>
    </source>
</evidence>
<dbReference type="SMART" id="SM00448">
    <property type="entry name" value="REC"/>
    <property type="match status" value="1"/>
</dbReference>
<dbReference type="InterPro" id="IPR003607">
    <property type="entry name" value="HD/PDEase_dom"/>
</dbReference>
<gene>
    <name evidence="5" type="ORF">K8I29_14215</name>
</gene>
<dbReference type="CDD" id="cd17569">
    <property type="entry name" value="REC_HupR-like"/>
    <property type="match status" value="1"/>
</dbReference>
<dbReference type="Proteomes" id="UP000705867">
    <property type="component" value="Unassembled WGS sequence"/>
</dbReference>
<dbReference type="AlphaFoldDB" id="A0A953LXV1"/>
<dbReference type="PROSITE" id="PS51832">
    <property type="entry name" value="HD_GYP"/>
    <property type="match status" value="1"/>
</dbReference>
<accession>A0A953LXV1</accession>
<evidence type="ECO:0000259" key="3">
    <source>
        <dbReference type="PROSITE" id="PS50110"/>
    </source>
</evidence>
<dbReference type="SUPFAM" id="SSF52172">
    <property type="entry name" value="CheY-like"/>
    <property type="match status" value="1"/>
</dbReference>
<dbReference type="InterPro" id="IPR011006">
    <property type="entry name" value="CheY-like_superfamily"/>
</dbReference>
<dbReference type="EMBL" id="JAIOIV010000110">
    <property type="protein sequence ID" value="MBZ0157351.1"/>
    <property type="molecule type" value="Genomic_DNA"/>
</dbReference>
<feature type="modified residue" description="4-aspartylphosphate" evidence="1">
    <location>
        <position position="56"/>
    </location>
</feature>
<dbReference type="GO" id="GO:0000160">
    <property type="term" value="P:phosphorelay signal transduction system"/>
    <property type="evidence" value="ECO:0007669"/>
    <property type="project" value="InterPro"/>
</dbReference>
<dbReference type="InterPro" id="IPR001789">
    <property type="entry name" value="Sig_transdc_resp-reg_receiver"/>
</dbReference>
<evidence type="ECO:0000256" key="1">
    <source>
        <dbReference type="PROSITE-ProRule" id="PRU00169"/>
    </source>
</evidence>
<protein>
    <submittedName>
        <fullName evidence="5">Response regulator</fullName>
    </submittedName>
</protein>
<evidence type="ECO:0000256" key="2">
    <source>
        <dbReference type="SAM" id="Coils"/>
    </source>
</evidence>
<dbReference type="SUPFAM" id="SSF109604">
    <property type="entry name" value="HD-domain/PDEase-like"/>
    <property type="match status" value="1"/>
</dbReference>
<dbReference type="Gene3D" id="1.10.3210.10">
    <property type="entry name" value="Hypothetical protein af1432"/>
    <property type="match status" value="1"/>
</dbReference>
<proteinExistence type="predicted"/>
<keyword evidence="2" id="KW-0175">Coiled coil</keyword>
<name>A0A953LXV1_9BACT</name>
<dbReference type="CDD" id="cd00077">
    <property type="entry name" value="HDc"/>
    <property type="match status" value="1"/>
</dbReference>
<dbReference type="PANTHER" id="PTHR45228:SF8">
    <property type="entry name" value="TWO-COMPONENT RESPONSE REGULATOR-RELATED"/>
    <property type="match status" value="1"/>
</dbReference>
<organism evidence="5 6">
    <name type="scientific">Candidatus Nitrobium versatile</name>
    <dbReference type="NCBI Taxonomy" id="2884831"/>
    <lineage>
        <taxon>Bacteria</taxon>
        <taxon>Pseudomonadati</taxon>
        <taxon>Nitrospirota</taxon>
        <taxon>Nitrospiria</taxon>
        <taxon>Nitrospirales</taxon>
        <taxon>Nitrospiraceae</taxon>
        <taxon>Candidatus Nitrobium</taxon>
    </lineage>
</organism>
<dbReference type="PANTHER" id="PTHR45228">
    <property type="entry name" value="CYCLIC DI-GMP PHOSPHODIESTERASE TM_0186-RELATED"/>
    <property type="match status" value="1"/>
</dbReference>
<dbReference type="Pfam" id="PF00072">
    <property type="entry name" value="Response_reg"/>
    <property type="match status" value="1"/>
</dbReference>
<dbReference type="SMART" id="SM00471">
    <property type="entry name" value="HDc"/>
    <property type="match status" value="1"/>
</dbReference>
<feature type="domain" description="HD-GYP" evidence="4">
    <location>
        <begin position="177"/>
        <end position="370"/>
    </location>
</feature>
<evidence type="ECO:0000313" key="5">
    <source>
        <dbReference type="EMBL" id="MBZ0157351.1"/>
    </source>
</evidence>